<sequence>MSVIREASGLHWPENGGPPWRVNNQVAIPQHLPIYLDNSSWLDAFLYALGRGNINHDPNSIMHSVSFRFTEMKVSQDTYICAMCRRLWEGRTFENHPCDNVQVIFTSSFFAKWDPTLPATTLADAVTALKIIKPDAEAGKANYVKIWNLVSEFIIYVFFTCRDYVRIDMHRIMSEALLAPVTVSPERHQAIVQILTGSM</sequence>
<accession>M5G1T6</accession>
<reference evidence="1 2" key="1">
    <citation type="journal article" date="2012" name="Science">
        <title>The Paleozoic origin of enzymatic lignin decomposition reconstructed from 31 fungal genomes.</title>
        <authorList>
            <person name="Floudas D."/>
            <person name="Binder M."/>
            <person name="Riley R."/>
            <person name="Barry K."/>
            <person name="Blanchette R.A."/>
            <person name="Henrissat B."/>
            <person name="Martinez A.T."/>
            <person name="Otillar R."/>
            <person name="Spatafora J.W."/>
            <person name="Yadav J.S."/>
            <person name="Aerts A."/>
            <person name="Benoit I."/>
            <person name="Boyd A."/>
            <person name="Carlson A."/>
            <person name="Copeland A."/>
            <person name="Coutinho P.M."/>
            <person name="de Vries R.P."/>
            <person name="Ferreira P."/>
            <person name="Findley K."/>
            <person name="Foster B."/>
            <person name="Gaskell J."/>
            <person name="Glotzer D."/>
            <person name="Gorecki P."/>
            <person name="Heitman J."/>
            <person name="Hesse C."/>
            <person name="Hori C."/>
            <person name="Igarashi K."/>
            <person name="Jurgens J.A."/>
            <person name="Kallen N."/>
            <person name="Kersten P."/>
            <person name="Kohler A."/>
            <person name="Kuees U."/>
            <person name="Kumar T.K.A."/>
            <person name="Kuo A."/>
            <person name="LaButti K."/>
            <person name="Larrondo L.F."/>
            <person name="Lindquist E."/>
            <person name="Ling A."/>
            <person name="Lombard V."/>
            <person name="Lucas S."/>
            <person name="Lundell T."/>
            <person name="Martin R."/>
            <person name="McLaughlin D.J."/>
            <person name="Morgenstern I."/>
            <person name="Morin E."/>
            <person name="Murat C."/>
            <person name="Nagy L.G."/>
            <person name="Nolan M."/>
            <person name="Ohm R.A."/>
            <person name="Patyshakuliyeva A."/>
            <person name="Rokas A."/>
            <person name="Ruiz-Duenas F.J."/>
            <person name="Sabat G."/>
            <person name="Salamov A."/>
            <person name="Samejima M."/>
            <person name="Schmutz J."/>
            <person name="Slot J.C."/>
            <person name="St John F."/>
            <person name="Stenlid J."/>
            <person name="Sun H."/>
            <person name="Sun S."/>
            <person name="Syed K."/>
            <person name="Tsang A."/>
            <person name="Wiebenga A."/>
            <person name="Young D."/>
            <person name="Pisabarro A."/>
            <person name="Eastwood D.C."/>
            <person name="Martin F."/>
            <person name="Cullen D."/>
            <person name="Grigoriev I.V."/>
            <person name="Hibbett D.S."/>
        </authorList>
    </citation>
    <scope>NUCLEOTIDE SEQUENCE [LARGE SCALE GENOMIC DNA]</scope>
    <source>
        <strain evidence="1 2">DJM-731 SS1</strain>
    </source>
</reference>
<name>M5G1T6_DACPD</name>
<dbReference type="AlphaFoldDB" id="M5G1T6"/>
<organism evidence="1 2">
    <name type="scientific">Dacryopinax primogenitus (strain DJM 731)</name>
    <name type="common">Brown rot fungus</name>
    <dbReference type="NCBI Taxonomy" id="1858805"/>
    <lineage>
        <taxon>Eukaryota</taxon>
        <taxon>Fungi</taxon>
        <taxon>Dikarya</taxon>
        <taxon>Basidiomycota</taxon>
        <taxon>Agaricomycotina</taxon>
        <taxon>Dacrymycetes</taxon>
        <taxon>Dacrymycetales</taxon>
        <taxon>Dacrymycetaceae</taxon>
        <taxon>Dacryopinax</taxon>
    </lineage>
</organism>
<evidence type="ECO:0000313" key="2">
    <source>
        <dbReference type="Proteomes" id="UP000030653"/>
    </source>
</evidence>
<evidence type="ECO:0000313" key="1">
    <source>
        <dbReference type="EMBL" id="EJT97692.1"/>
    </source>
</evidence>
<dbReference type="EMBL" id="JH795876">
    <property type="protein sequence ID" value="EJT97692.1"/>
    <property type="molecule type" value="Genomic_DNA"/>
</dbReference>
<keyword evidence="2" id="KW-1185">Reference proteome</keyword>
<protein>
    <submittedName>
        <fullName evidence="1">Uncharacterized protein</fullName>
    </submittedName>
</protein>
<proteinExistence type="predicted"/>
<dbReference type="HOGENOM" id="CLU_1372177_0_0_1"/>
<dbReference type="Proteomes" id="UP000030653">
    <property type="component" value="Unassembled WGS sequence"/>
</dbReference>
<gene>
    <name evidence="1" type="ORF">DACRYDRAFT_111740</name>
</gene>
<dbReference type="GeneID" id="63684345"/>
<dbReference type="OrthoDB" id="3344402at2759"/>
<dbReference type="RefSeq" id="XP_040624590.1">
    <property type="nucleotide sequence ID" value="XM_040769283.1"/>
</dbReference>